<dbReference type="GO" id="GO:0016740">
    <property type="term" value="F:transferase activity"/>
    <property type="evidence" value="ECO:0007669"/>
    <property type="project" value="UniProtKB-KW"/>
</dbReference>
<evidence type="ECO:0000313" key="7">
    <source>
        <dbReference type="EMBL" id="MFD2694403.1"/>
    </source>
</evidence>
<reference evidence="8" key="1">
    <citation type="journal article" date="2019" name="Int. J. Syst. Evol. Microbiol.">
        <title>The Global Catalogue of Microorganisms (GCM) 10K type strain sequencing project: providing services to taxonomists for standard genome sequencing and annotation.</title>
        <authorList>
            <consortium name="The Broad Institute Genomics Platform"/>
            <consortium name="The Broad Institute Genome Sequencing Center for Infectious Disease"/>
            <person name="Wu L."/>
            <person name="Ma J."/>
        </authorList>
    </citation>
    <scope>NUCLEOTIDE SEQUENCE [LARGE SCALE GENOMIC DNA]</scope>
    <source>
        <strain evidence="8">TISTR 2466</strain>
    </source>
</reference>
<dbReference type="SUPFAM" id="SSF55804">
    <property type="entry name" value="Phoshotransferase/anion transport protein"/>
    <property type="match status" value="1"/>
</dbReference>
<gene>
    <name evidence="7" type="ORF">ACFSUE_12315</name>
</gene>
<evidence type="ECO:0000313" key="8">
    <source>
        <dbReference type="Proteomes" id="UP001597399"/>
    </source>
</evidence>
<comment type="caution">
    <text evidence="7">The sequence shown here is derived from an EMBL/GenBank/DDBJ whole genome shotgun (WGS) entry which is preliminary data.</text>
</comment>
<name>A0ABW5S4P7_9BACL</name>
<dbReference type="RefSeq" id="WP_253057941.1">
    <property type="nucleotide sequence ID" value="NZ_JAMXWM010000001.1"/>
</dbReference>
<protein>
    <submittedName>
        <fullName evidence="7">Fructose PTS transporter subunit IIA</fullName>
        <ecNumber evidence="7">2.7.1.202</ecNumber>
    </submittedName>
</protein>
<organism evidence="7 8">
    <name type="scientific">Sporolactobacillus shoreicorticis</name>
    <dbReference type="NCBI Taxonomy" id="1923877"/>
    <lineage>
        <taxon>Bacteria</taxon>
        <taxon>Bacillati</taxon>
        <taxon>Bacillota</taxon>
        <taxon>Bacilli</taxon>
        <taxon>Bacillales</taxon>
        <taxon>Sporolactobacillaceae</taxon>
        <taxon>Sporolactobacillus</taxon>
    </lineage>
</organism>
<keyword evidence="2" id="KW-0597">Phosphoprotein</keyword>
<evidence type="ECO:0000256" key="3">
    <source>
        <dbReference type="ARBA" id="ARBA00022597"/>
    </source>
</evidence>
<dbReference type="InterPro" id="IPR002178">
    <property type="entry name" value="PTS_EIIA_type-2_dom"/>
</dbReference>
<dbReference type="EMBL" id="JBHUMQ010000026">
    <property type="protein sequence ID" value="MFD2694403.1"/>
    <property type="molecule type" value="Genomic_DNA"/>
</dbReference>
<dbReference type="Proteomes" id="UP001597399">
    <property type="component" value="Unassembled WGS sequence"/>
</dbReference>
<keyword evidence="8" id="KW-1185">Reference proteome</keyword>
<dbReference type="EC" id="2.7.1.202" evidence="7"/>
<dbReference type="PROSITE" id="PS00372">
    <property type="entry name" value="PTS_EIIA_TYPE_2_HIS"/>
    <property type="match status" value="1"/>
</dbReference>
<accession>A0ABW5S4P7</accession>
<dbReference type="CDD" id="cd00211">
    <property type="entry name" value="PTS_IIA_fru"/>
    <property type="match status" value="1"/>
</dbReference>
<evidence type="ECO:0000256" key="1">
    <source>
        <dbReference type="ARBA" id="ARBA00022448"/>
    </source>
</evidence>
<dbReference type="InterPro" id="IPR051541">
    <property type="entry name" value="PTS_SugarTrans_NitroReg"/>
</dbReference>
<sequence>MLINKDLIITDAEGSNELDVITLLAQRAKSLGYISEVGQYVEAVQKREKEFSTAFGYGVAIPHGETDAVKSSFLAFCRPAHDVPWGENKTAVNLVFMIGVPKSQKSTLHLKILANLSRKLLDDTFRHAIALCPTSNEIFKMLAELEREITIS</sequence>
<evidence type="ECO:0000256" key="2">
    <source>
        <dbReference type="ARBA" id="ARBA00022553"/>
    </source>
</evidence>
<keyword evidence="5" id="KW-0598">Phosphotransferase system</keyword>
<keyword evidence="3" id="KW-0762">Sugar transport</keyword>
<feature type="domain" description="PTS EIIA type-2" evidence="6">
    <location>
        <begin position="1"/>
        <end position="145"/>
    </location>
</feature>
<evidence type="ECO:0000256" key="5">
    <source>
        <dbReference type="ARBA" id="ARBA00022683"/>
    </source>
</evidence>
<dbReference type="NCBIfam" id="TIGR00848">
    <property type="entry name" value="fruA"/>
    <property type="match status" value="1"/>
</dbReference>
<dbReference type="InterPro" id="IPR004715">
    <property type="entry name" value="PTS_IIA_fruc"/>
</dbReference>
<keyword evidence="1" id="KW-0813">Transport</keyword>
<dbReference type="PANTHER" id="PTHR47738:SF2">
    <property type="entry name" value="PTS SYSTEM FRUCTOSE-LIKE EIIA COMPONENT"/>
    <property type="match status" value="1"/>
</dbReference>
<evidence type="ECO:0000259" key="6">
    <source>
        <dbReference type="PROSITE" id="PS51094"/>
    </source>
</evidence>
<dbReference type="Pfam" id="PF00359">
    <property type="entry name" value="PTS_EIIA_2"/>
    <property type="match status" value="1"/>
</dbReference>
<dbReference type="PROSITE" id="PS51094">
    <property type="entry name" value="PTS_EIIA_TYPE_2"/>
    <property type="match status" value="1"/>
</dbReference>
<dbReference type="InterPro" id="IPR016152">
    <property type="entry name" value="PTrfase/Anion_transptr"/>
</dbReference>
<dbReference type="PANTHER" id="PTHR47738">
    <property type="entry name" value="PTS SYSTEM FRUCTOSE-LIKE EIIA COMPONENT-RELATED"/>
    <property type="match status" value="1"/>
</dbReference>
<keyword evidence="4 7" id="KW-0808">Transferase</keyword>
<evidence type="ECO:0000256" key="4">
    <source>
        <dbReference type="ARBA" id="ARBA00022679"/>
    </source>
</evidence>
<dbReference type="Gene3D" id="3.40.930.10">
    <property type="entry name" value="Mannitol-specific EII, Chain A"/>
    <property type="match status" value="1"/>
</dbReference>
<proteinExistence type="predicted"/>